<evidence type="ECO:0000256" key="3">
    <source>
        <dbReference type="ARBA" id="ARBA00022723"/>
    </source>
</evidence>
<evidence type="ECO:0000313" key="12">
    <source>
        <dbReference type="Proteomes" id="UP000094527"/>
    </source>
</evidence>
<dbReference type="STRING" id="48709.A0A1D2MFZ1"/>
<protein>
    <submittedName>
        <fullName evidence="11">Stromelysin-2</fullName>
    </submittedName>
</protein>
<feature type="binding site" evidence="9">
    <location>
        <position position="180"/>
    </location>
    <ligand>
        <name>Ca(2+)</name>
        <dbReference type="ChEBI" id="CHEBI:29108"/>
        <label>3</label>
    </ligand>
</feature>
<feature type="binding site" evidence="9">
    <location>
        <position position="201"/>
    </location>
    <ligand>
        <name>Ca(2+)</name>
        <dbReference type="ChEBI" id="CHEBI:29108"/>
        <label>1</label>
    </ligand>
</feature>
<keyword evidence="7" id="KW-0482">Metalloprotease</keyword>
<feature type="binding site" evidence="9">
    <location>
        <position position="172"/>
    </location>
    <ligand>
        <name>Zn(2+)</name>
        <dbReference type="ChEBI" id="CHEBI:29105"/>
        <label>1</label>
    </ligand>
</feature>
<keyword evidence="9" id="KW-0106">Calcium</keyword>
<evidence type="ECO:0000256" key="9">
    <source>
        <dbReference type="PIRSR" id="PIRSR621190-2"/>
    </source>
</evidence>
<dbReference type="InterPro" id="IPR024079">
    <property type="entry name" value="MetalloPept_cat_dom_sf"/>
</dbReference>
<evidence type="ECO:0000259" key="10">
    <source>
        <dbReference type="SMART" id="SM00235"/>
    </source>
</evidence>
<keyword evidence="5" id="KW-0378">Hydrolase</keyword>
<feature type="binding site" evidence="9">
    <location>
        <position position="230"/>
    </location>
    <ligand>
        <name>Zn(2+)</name>
        <dbReference type="ChEBI" id="CHEBI:29105"/>
        <label>2</label>
        <note>catalytic</note>
    </ligand>
</feature>
<comment type="cofactor">
    <cofactor evidence="9">
        <name>Zn(2+)</name>
        <dbReference type="ChEBI" id="CHEBI:29105"/>
    </cofactor>
    <text evidence="9">Binds 2 Zn(2+) ions per subunit.</text>
</comment>
<dbReference type="GO" id="GO:0030198">
    <property type="term" value="P:extracellular matrix organization"/>
    <property type="evidence" value="ECO:0007669"/>
    <property type="project" value="TreeGrafter"/>
</dbReference>
<keyword evidence="2" id="KW-0645">Protease</keyword>
<dbReference type="PANTHER" id="PTHR10201">
    <property type="entry name" value="MATRIX METALLOPROTEINASE"/>
    <property type="match status" value="1"/>
</dbReference>
<dbReference type="Gene3D" id="3.40.390.10">
    <property type="entry name" value="Collagenase (Catalytic Domain)"/>
    <property type="match status" value="1"/>
</dbReference>
<dbReference type="GO" id="GO:0004222">
    <property type="term" value="F:metalloendopeptidase activity"/>
    <property type="evidence" value="ECO:0007669"/>
    <property type="project" value="InterPro"/>
</dbReference>
<evidence type="ECO:0000256" key="2">
    <source>
        <dbReference type="ARBA" id="ARBA00022670"/>
    </source>
</evidence>
<evidence type="ECO:0000256" key="5">
    <source>
        <dbReference type="ARBA" id="ARBA00022801"/>
    </source>
</evidence>
<keyword evidence="4" id="KW-0732">Signal</keyword>
<dbReference type="OrthoDB" id="406838at2759"/>
<dbReference type="InterPro" id="IPR001818">
    <property type="entry name" value="Pept_M10_metallopeptidase"/>
</dbReference>
<feature type="binding site" evidence="9">
    <location>
        <position position="160"/>
    </location>
    <ligand>
        <name>Ca(2+)</name>
        <dbReference type="ChEBI" id="CHEBI:29108"/>
        <label>2</label>
    </ligand>
</feature>
<dbReference type="GO" id="GO:0031012">
    <property type="term" value="C:extracellular matrix"/>
    <property type="evidence" value="ECO:0007669"/>
    <property type="project" value="InterPro"/>
</dbReference>
<dbReference type="GO" id="GO:0030574">
    <property type="term" value="P:collagen catabolic process"/>
    <property type="evidence" value="ECO:0007669"/>
    <property type="project" value="TreeGrafter"/>
</dbReference>
<evidence type="ECO:0000256" key="6">
    <source>
        <dbReference type="ARBA" id="ARBA00022833"/>
    </source>
</evidence>
<evidence type="ECO:0000313" key="11">
    <source>
        <dbReference type="EMBL" id="ODM91916.1"/>
    </source>
</evidence>
<feature type="non-terminal residue" evidence="11">
    <location>
        <position position="256"/>
    </location>
</feature>
<feature type="active site" evidence="8">
    <location>
        <position position="221"/>
    </location>
</feature>
<comment type="cofactor">
    <cofactor evidence="9">
        <name>Ca(2+)</name>
        <dbReference type="ChEBI" id="CHEBI:29108"/>
    </cofactor>
    <text evidence="9">Can bind about 5 Ca(2+) ions per subunit.</text>
</comment>
<evidence type="ECO:0000256" key="1">
    <source>
        <dbReference type="ARBA" id="ARBA00010370"/>
    </source>
</evidence>
<dbReference type="EMBL" id="LJIJ01001379">
    <property type="protein sequence ID" value="ODM91916.1"/>
    <property type="molecule type" value="Genomic_DNA"/>
</dbReference>
<proteinExistence type="inferred from homology"/>
<keyword evidence="12" id="KW-1185">Reference proteome</keyword>
<dbReference type="GO" id="GO:0006508">
    <property type="term" value="P:proteolysis"/>
    <property type="evidence" value="ECO:0007669"/>
    <property type="project" value="UniProtKB-KW"/>
</dbReference>
<accession>A0A1D2MFZ1</accession>
<comment type="similarity">
    <text evidence="1">Belongs to the peptidase M10A family.</text>
</comment>
<sequence length="256" mass="29714">MSDFKRSINFNCVSAITIALFSILSLLILSVENGRAAPISAVITSKSGQVSERKDSKPNIIAFRILSRAALWAKLEQEATLLRRCRITGSLTTVASEKLLKFDGRKWPSHILWFKISKYPSLLNEHNDREHVIAEIERSFRIWEDVTNLTFIRRNTGEVDIEIRFEQGYHDDLVKRTQRLMDRDGTAREIRYSQIDFDYEEDWSIKSIFYVAGNIIFILYEIGHALGLDHSRVSGTVMWYAYTGNQANFKLHWDEF</sequence>
<organism evidence="11 12">
    <name type="scientific">Orchesella cincta</name>
    <name type="common">Springtail</name>
    <name type="synonym">Podura cincta</name>
    <dbReference type="NCBI Taxonomy" id="48709"/>
    <lineage>
        <taxon>Eukaryota</taxon>
        <taxon>Metazoa</taxon>
        <taxon>Ecdysozoa</taxon>
        <taxon>Arthropoda</taxon>
        <taxon>Hexapoda</taxon>
        <taxon>Collembola</taxon>
        <taxon>Entomobryomorpha</taxon>
        <taxon>Entomobryoidea</taxon>
        <taxon>Orchesellidae</taxon>
        <taxon>Orchesellinae</taxon>
        <taxon>Orchesella</taxon>
    </lineage>
</organism>
<dbReference type="InterPro" id="IPR021190">
    <property type="entry name" value="Pept_M10A"/>
</dbReference>
<comment type="caution">
    <text evidence="11">The sequence shown here is derived from an EMBL/GenBank/DDBJ whole genome shotgun (WGS) entry which is preliminary data.</text>
</comment>
<dbReference type="PRINTS" id="PR00138">
    <property type="entry name" value="MATRIXIN"/>
</dbReference>
<evidence type="ECO:0000256" key="8">
    <source>
        <dbReference type="PIRSR" id="PIRSR621190-1"/>
    </source>
</evidence>
<gene>
    <name evidence="11" type="ORF">Ocin01_14766</name>
</gene>
<evidence type="ECO:0000256" key="4">
    <source>
        <dbReference type="ARBA" id="ARBA00022729"/>
    </source>
</evidence>
<feature type="binding site" evidence="9">
    <location>
        <position position="170"/>
    </location>
    <ligand>
        <name>Zn(2+)</name>
        <dbReference type="ChEBI" id="CHEBI:29105"/>
        <label>1</label>
    </ligand>
</feature>
<dbReference type="Pfam" id="PF00413">
    <property type="entry name" value="Peptidase_M10"/>
    <property type="match status" value="1"/>
</dbReference>
<evidence type="ECO:0000256" key="7">
    <source>
        <dbReference type="ARBA" id="ARBA00023049"/>
    </source>
</evidence>
<dbReference type="AlphaFoldDB" id="A0A1D2MFZ1"/>
<feature type="binding site" evidence="9">
    <location>
        <position position="224"/>
    </location>
    <ligand>
        <name>Zn(2+)</name>
        <dbReference type="ChEBI" id="CHEBI:29105"/>
        <label>2</label>
        <note>catalytic</note>
    </ligand>
</feature>
<feature type="binding site" evidence="9">
    <location>
        <position position="238"/>
    </location>
    <ligand>
        <name>Zn(2+)</name>
        <dbReference type="ChEBI" id="CHEBI:29105"/>
        <label>2</label>
        <note>catalytic</note>
    </ligand>
</feature>
<keyword evidence="3 9" id="KW-0479">Metal-binding</keyword>
<dbReference type="PANTHER" id="PTHR10201:SF291">
    <property type="entry name" value="MATRIX METALLOPROTEINASE 1, ISOFORM C-RELATED"/>
    <property type="match status" value="1"/>
</dbReference>
<feature type="domain" description="Peptidase metallopeptidase" evidence="10">
    <location>
        <begin position="103"/>
        <end position="255"/>
    </location>
</feature>
<dbReference type="SUPFAM" id="SSF55486">
    <property type="entry name" value="Metalloproteases ('zincins'), catalytic domain"/>
    <property type="match status" value="1"/>
</dbReference>
<name>A0A1D2MFZ1_ORCCI</name>
<dbReference type="InterPro" id="IPR006026">
    <property type="entry name" value="Peptidase_Metallo"/>
</dbReference>
<feature type="binding site" evidence="9">
    <location>
        <position position="201"/>
    </location>
    <ligand>
        <name>Ca(2+)</name>
        <dbReference type="ChEBI" id="CHEBI:29108"/>
        <label>3</label>
    </ligand>
</feature>
<dbReference type="GO" id="GO:0008270">
    <property type="term" value="F:zinc ion binding"/>
    <property type="evidence" value="ECO:0007669"/>
    <property type="project" value="InterPro"/>
</dbReference>
<reference evidence="11 12" key="1">
    <citation type="journal article" date="2016" name="Genome Biol. Evol.">
        <title>Gene Family Evolution Reflects Adaptation to Soil Environmental Stressors in the Genome of the Collembolan Orchesella cincta.</title>
        <authorList>
            <person name="Faddeeva-Vakhrusheva A."/>
            <person name="Derks M.F."/>
            <person name="Anvar S.Y."/>
            <person name="Agamennone V."/>
            <person name="Suring W."/>
            <person name="Smit S."/>
            <person name="van Straalen N.M."/>
            <person name="Roelofs D."/>
        </authorList>
    </citation>
    <scope>NUCLEOTIDE SEQUENCE [LARGE SCALE GENOMIC DNA]</scope>
    <source>
        <tissue evidence="11">Mixed pool</tissue>
    </source>
</reference>
<feature type="binding site" evidence="9">
    <location>
        <position position="198"/>
    </location>
    <ligand>
        <name>Ca(2+)</name>
        <dbReference type="ChEBI" id="CHEBI:29108"/>
        <label>3</label>
    </ligand>
</feature>
<dbReference type="Proteomes" id="UP000094527">
    <property type="component" value="Unassembled WGS sequence"/>
</dbReference>
<dbReference type="SMART" id="SM00235">
    <property type="entry name" value="ZnMc"/>
    <property type="match status" value="1"/>
</dbReference>
<keyword evidence="6 9" id="KW-0862">Zinc</keyword>